<name>A0A427AGE8_ENSVE</name>
<evidence type="ECO:0000313" key="1">
    <source>
        <dbReference type="EMBL" id="RRT75327.1"/>
    </source>
</evidence>
<comment type="caution">
    <text evidence="1">The sequence shown here is derived from an EMBL/GenBank/DDBJ whole genome shotgun (WGS) entry which is preliminary data.</text>
</comment>
<organism evidence="1 2">
    <name type="scientific">Ensete ventricosum</name>
    <name type="common">Abyssinian banana</name>
    <name type="synonym">Musa ensete</name>
    <dbReference type="NCBI Taxonomy" id="4639"/>
    <lineage>
        <taxon>Eukaryota</taxon>
        <taxon>Viridiplantae</taxon>
        <taxon>Streptophyta</taxon>
        <taxon>Embryophyta</taxon>
        <taxon>Tracheophyta</taxon>
        <taxon>Spermatophyta</taxon>
        <taxon>Magnoliopsida</taxon>
        <taxon>Liliopsida</taxon>
        <taxon>Zingiberales</taxon>
        <taxon>Musaceae</taxon>
        <taxon>Ensete</taxon>
    </lineage>
</organism>
<gene>
    <name evidence="1" type="ORF">B296_00020363</name>
</gene>
<accession>A0A427AGE8</accession>
<dbReference type="AlphaFoldDB" id="A0A427AGE8"/>
<sequence>MSRTTMRNPERGSHALTRLMVHLRDIRRAHGGRLSAIHESHLASDREEILGAIIDQHDVGGGGRRRRSRRRLNSTAYLLRDSCSSRIGHKARLQLALAATGPRPPVLEPAEDVGVSHRAELLEKPSDPRGLVLGRVYHATVEDRFQYEDLLGLRRPPGAHGPGDDAVGSRYLQAGAVAVASVTVFHGRSGLQLEGRRRKPKSLGAVMRRKRDASSVHMHKILWMVYDEFVQSISGMISNVSNLQALIRINV</sequence>
<protein>
    <submittedName>
        <fullName evidence="1">Uncharacterized protein</fullName>
    </submittedName>
</protein>
<proteinExistence type="predicted"/>
<reference evidence="1 2" key="1">
    <citation type="journal article" date="2014" name="Agronomy (Basel)">
        <title>A Draft Genome Sequence for Ensete ventricosum, the Drought-Tolerant Tree Against Hunger.</title>
        <authorList>
            <person name="Harrison J."/>
            <person name="Moore K.A."/>
            <person name="Paszkiewicz K."/>
            <person name="Jones T."/>
            <person name="Grant M."/>
            <person name="Ambacheew D."/>
            <person name="Muzemil S."/>
            <person name="Studholme D.J."/>
        </authorList>
    </citation>
    <scope>NUCLEOTIDE SEQUENCE [LARGE SCALE GENOMIC DNA]</scope>
</reference>
<evidence type="ECO:0000313" key="2">
    <source>
        <dbReference type="Proteomes" id="UP000287651"/>
    </source>
</evidence>
<dbReference type="Proteomes" id="UP000287651">
    <property type="component" value="Unassembled WGS sequence"/>
</dbReference>
<dbReference type="EMBL" id="AMZH03002513">
    <property type="protein sequence ID" value="RRT75327.1"/>
    <property type="molecule type" value="Genomic_DNA"/>
</dbReference>